<name>A0A3R9Q7Z2_9BACT</name>
<dbReference type="Gene3D" id="1.10.486.10">
    <property type="entry name" value="PCRA, domain 4"/>
    <property type="match status" value="1"/>
</dbReference>
<organism evidence="13 14">
    <name type="scientific">Edaphobacter aggregans</name>
    <dbReference type="NCBI Taxonomy" id="570835"/>
    <lineage>
        <taxon>Bacteria</taxon>
        <taxon>Pseudomonadati</taxon>
        <taxon>Acidobacteriota</taxon>
        <taxon>Terriglobia</taxon>
        <taxon>Terriglobales</taxon>
        <taxon>Acidobacteriaceae</taxon>
        <taxon>Edaphobacter</taxon>
    </lineage>
</organism>
<evidence type="ECO:0000259" key="12">
    <source>
        <dbReference type="PROSITE" id="PS51217"/>
    </source>
</evidence>
<dbReference type="GO" id="GO:0003677">
    <property type="term" value="F:DNA binding"/>
    <property type="evidence" value="ECO:0007669"/>
    <property type="project" value="InterPro"/>
</dbReference>
<evidence type="ECO:0000256" key="4">
    <source>
        <dbReference type="ARBA" id="ARBA00022840"/>
    </source>
</evidence>
<comment type="catalytic activity">
    <reaction evidence="9">
        <text>ATP + H2O = ADP + phosphate + H(+)</text>
        <dbReference type="Rhea" id="RHEA:13065"/>
        <dbReference type="ChEBI" id="CHEBI:15377"/>
        <dbReference type="ChEBI" id="CHEBI:15378"/>
        <dbReference type="ChEBI" id="CHEBI:30616"/>
        <dbReference type="ChEBI" id="CHEBI:43474"/>
        <dbReference type="ChEBI" id="CHEBI:456216"/>
        <dbReference type="EC" id="5.6.2.4"/>
    </reaction>
</comment>
<dbReference type="EC" id="5.6.2.4" evidence="7"/>
<dbReference type="GO" id="GO:0000725">
    <property type="term" value="P:recombinational repair"/>
    <property type="evidence" value="ECO:0007669"/>
    <property type="project" value="TreeGrafter"/>
</dbReference>
<dbReference type="InterPro" id="IPR014016">
    <property type="entry name" value="UvrD-like_ATP-bd"/>
</dbReference>
<keyword evidence="2 10" id="KW-0378">Hydrolase</keyword>
<dbReference type="InterPro" id="IPR000212">
    <property type="entry name" value="DNA_helicase_UvrD/REP"/>
</dbReference>
<dbReference type="AlphaFoldDB" id="A0A3R9Q7Z2"/>
<evidence type="ECO:0000313" key="14">
    <source>
        <dbReference type="Proteomes" id="UP000269669"/>
    </source>
</evidence>
<evidence type="ECO:0000256" key="1">
    <source>
        <dbReference type="ARBA" id="ARBA00022741"/>
    </source>
</evidence>
<dbReference type="InterPro" id="IPR038726">
    <property type="entry name" value="PDDEXK_AddAB-type"/>
</dbReference>
<keyword evidence="4 10" id="KW-0067">ATP-binding</keyword>
<dbReference type="Pfam" id="PF00580">
    <property type="entry name" value="UvrD-helicase"/>
    <property type="match status" value="2"/>
</dbReference>
<gene>
    <name evidence="13" type="ORF">EDE15_0919</name>
</gene>
<dbReference type="InterPro" id="IPR027417">
    <property type="entry name" value="P-loop_NTPase"/>
</dbReference>
<dbReference type="PANTHER" id="PTHR11070:SF2">
    <property type="entry name" value="ATP-DEPENDENT DNA HELICASE SRS2"/>
    <property type="match status" value="1"/>
</dbReference>
<evidence type="ECO:0000256" key="8">
    <source>
        <dbReference type="ARBA" id="ARBA00034923"/>
    </source>
</evidence>
<dbReference type="PROSITE" id="PS51198">
    <property type="entry name" value="UVRD_HELICASE_ATP_BIND"/>
    <property type="match status" value="1"/>
</dbReference>
<dbReference type="Pfam" id="PF13361">
    <property type="entry name" value="UvrD_C"/>
    <property type="match status" value="2"/>
</dbReference>
<reference evidence="13 14" key="1">
    <citation type="submission" date="2018-12" db="EMBL/GenBank/DDBJ databases">
        <title>Sequencing of bacterial isolates from soil warming experiment in Harvard Forest, Massachusetts, USA.</title>
        <authorList>
            <person name="Deangelis K."/>
        </authorList>
    </citation>
    <scope>NUCLEOTIDE SEQUENCE [LARGE SCALE GENOMIC DNA]</scope>
    <source>
        <strain evidence="13 14">EB153</strain>
    </source>
</reference>
<dbReference type="Proteomes" id="UP000269669">
    <property type="component" value="Unassembled WGS sequence"/>
</dbReference>
<accession>A0A3R9Q7Z2</accession>
<dbReference type="GO" id="GO:0043138">
    <property type="term" value="F:3'-5' DNA helicase activity"/>
    <property type="evidence" value="ECO:0007669"/>
    <property type="project" value="UniProtKB-EC"/>
</dbReference>
<dbReference type="EMBL" id="RSDW01000001">
    <property type="protein sequence ID" value="RSL15431.1"/>
    <property type="molecule type" value="Genomic_DNA"/>
</dbReference>
<evidence type="ECO:0000259" key="11">
    <source>
        <dbReference type="PROSITE" id="PS51198"/>
    </source>
</evidence>
<evidence type="ECO:0000256" key="9">
    <source>
        <dbReference type="ARBA" id="ARBA00048988"/>
    </source>
</evidence>
<evidence type="ECO:0000256" key="2">
    <source>
        <dbReference type="ARBA" id="ARBA00022801"/>
    </source>
</evidence>
<keyword evidence="3 10" id="KW-0347">Helicase</keyword>
<feature type="binding site" evidence="10">
    <location>
        <begin position="40"/>
        <end position="47"/>
    </location>
    <ligand>
        <name>ATP</name>
        <dbReference type="ChEBI" id="CHEBI:30616"/>
    </ligand>
</feature>
<dbReference type="InterPro" id="IPR014017">
    <property type="entry name" value="DNA_helicase_UvrD-like_C"/>
</dbReference>
<dbReference type="PROSITE" id="PS51217">
    <property type="entry name" value="UVRD_HELICASE_CTER"/>
    <property type="match status" value="1"/>
</dbReference>
<dbReference type="GO" id="GO:0005829">
    <property type="term" value="C:cytosol"/>
    <property type="evidence" value="ECO:0007669"/>
    <property type="project" value="TreeGrafter"/>
</dbReference>
<feature type="domain" description="UvrD-like helicase ATP-binding" evidence="11">
    <location>
        <begin position="19"/>
        <end position="516"/>
    </location>
</feature>
<dbReference type="GO" id="GO:0033202">
    <property type="term" value="C:DNA helicase complex"/>
    <property type="evidence" value="ECO:0007669"/>
    <property type="project" value="TreeGrafter"/>
</dbReference>
<dbReference type="PANTHER" id="PTHR11070">
    <property type="entry name" value="UVRD / RECB / PCRA DNA HELICASE FAMILY MEMBER"/>
    <property type="match status" value="1"/>
</dbReference>
<proteinExistence type="predicted"/>
<evidence type="ECO:0000256" key="7">
    <source>
        <dbReference type="ARBA" id="ARBA00034808"/>
    </source>
</evidence>
<protein>
    <recommendedName>
        <fullName evidence="7">DNA 3'-5' helicase</fullName>
        <ecNumber evidence="7">5.6.2.4</ecNumber>
    </recommendedName>
    <alternativeName>
        <fullName evidence="8">DNA 3'-5' helicase II</fullName>
    </alternativeName>
</protein>
<keyword evidence="1 10" id="KW-0547">Nucleotide-binding</keyword>
<dbReference type="GO" id="GO:0005524">
    <property type="term" value="F:ATP binding"/>
    <property type="evidence" value="ECO:0007669"/>
    <property type="project" value="UniProtKB-UniRule"/>
</dbReference>
<dbReference type="Pfam" id="PF12705">
    <property type="entry name" value="PDDEXK_1"/>
    <property type="match status" value="1"/>
</dbReference>
<evidence type="ECO:0000256" key="3">
    <source>
        <dbReference type="ARBA" id="ARBA00022806"/>
    </source>
</evidence>
<evidence type="ECO:0000256" key="5">
    <source>
        <dbReference type="ARBA" id="ARBA00023235"/>
    </source>
</evidence>
<comment type="catalytic activity">
    <reaction evidence="6">
        <text>Couples ATP hydrolysis with the unwinding of duplex DNA by translocating in the 3'-5' direction.</text>
        <dbReference type="EC" id="5.6.2.4"/>
    </reaction>
</comment>
<keyword evidence="5" id="KW-0413">Isomerase</keyword>
<dbReference type="Gene3D" id="3.40.50.300">
    <property type="entry name" value="P-loop containing nucleotide triphosphate hydrolases"/>
    <property type="match status" value="3"/>
</dbReference>
<comment type="caution">
    <text evidence="13">The sequence shown here is derived from an EMBL/GenBank/DDBJ whole genome shotgun (WGS) entry which is preliminary data.</text>
</comment>
<evidence type="ECO:0000313" key="13">
    <source>
        <dbReference type="EMBL" id="RSL15431.1"/>
    </source>
</evidence>
<dbReference type="RefSeq" id="WP_185827006.1">
    <property type="nucleotide sequence ID" value="NZ_RSDW01000001.1"/>
</dbReference>
<feature type="domain" description="UvrD-like helicase C-terminal" evidence="12">
    <location>
        <begin position="532"/>
        <end position="819"/>
    </location>
</feature>
<keyword evidence="14" id="KW-1185">Reference proteome</keyword>
<dbReference type="GO" id="GO:0004527">
    <property type="term" value="F:exonuclease activity"/>
    <property type="evidence" value="ECO:0007669"/>
    <property type="project" value="UniProtKB-KW"/>
</dbReference>
<sequence>MADLFVVPSALPVERSDRRPPDWEAREQALDTRQSWIVEAPAGSGKTGLLIQRYLKLLAEESVERPEQVLAITFTVKATAEIRERVMGHLESAARGEALKRDSEVERETRALAEAVLQRDRALGWGLRDDPRRLRVRTIDSVCAEIARSLPVLSEGASGWAPVNDASPLYREAARRTLMLLGGEDPELNDALRTVLLHRDGSLGECERLLAEMLQLRDQWGEIVPRGREYLDDAYLDGTVLPWLESTLEQAVCAGLTEFAAVMPEDFLREVASLAASLAGNVPHGRDRSPVAVCAGRVGIPGTDAAALEQWRALIHLMVTPSSGQWRRGFAKNTMGFEMSPAEKARLRRVLEQVAGRDDLLWAIERVSRLPPARYPKEQWVVAKALFRVLSRGLVELQLVFAERGECDFAELALLAKGALRRGGVEALTLGSGFELRHLLVDEMQDTSTGQYELIELLTQGWDGRSQTVFLVGDPKQSIYLFRQARVERFVRTMQTGRLGELPVGCLRLTANFRSQRELVEEFNEDFSLLFPREVDAANPEEVPYAYAVAVNGPSGVVGGARGFVWHTEVLTAGEGVQGKRRVAKQTARMVRQIAAEWRARPLPEGRNDPWKIAVLVRSRNHLIDIVSELKRDEGAGAIPFRAVDIEPLDERQEVLDLFALTRALLHPADRTAWMAMLRAPWCGLELAELHVLAGADDDGWKEWTVEDLMAERGHLLSEESCARLQRIWPVLRAAEGQRSRVTMAQWVERTWRSLGGDAYLTAEEMGNARRYLELLDEMEESGGGIDLTLLKRRLNGLFAEAAMCAGAVDLMTIHGAKGLEWDVVMVPGLEKKAAGNKGRLLTWSEIGDGDGDAAHVLLAPIAGKGEESKELNAWLKGIHDAREAAERNRLFYVACTRAREELHLFASPEAKADGSVSRAAGSLLAAAWPAAERRFDAPRGEVLAMPGMPVVVDEFVGDLAAGGVERAGARLQRLPLGFAAGDRFAGVRRLSYGEAGVSSASARFERPEGSFEARVFGNAMHAFVEVLTKRLATGEQADALLREVSGWGQRIAAVLRGDGLPVKAAGTLASRVKGALENMLRDPHGLWVLGARQDGASEFALTSWAERRSSVRLDRVFRAGREPLVEGDEYLWIVDYKTATHGLEGIEAFLLGERAKYAGQMEAYARVMRGEREIRVGLYYPMLTRLIWWVPELN</sequence>
<evidence type="ECO:0000256" key="6">
    <source>
        <dbReference type="ARBA" id="ARBA00034617"/>
    </source>
</evidence>
<keyword evidence="13" id="KW-0540">Nuclease</keyword>
<keyword evidence="13" id="KW-0269">Exonuclease</keyword>
<evidence type="ECO:0000256" key="10">
    <source>
        <dbReference type="PROSITE-ProRule" id="PRU00560"/>
    </source>
</evidence>
<dbReference type="SUPFAM" id="SSF52540">
    <property type="entry name" value="P-loop containing nucleoside triphosphate hydrolases"/>
    <property type="match status" value="1"/>
</dbReference>